<dbReference type="Gene3D" id="3.20.20.60">
    <property type="entry name" value="Phosphoenolpyruvate-binding domains"/>
    <property type="match status" value="1"/>
</dbReference>
<sequence>MDTFSDVPARVEKARTLRVLHHAPELLSLINVWDAASARVIAELAGTQAIATAGHSIAASLGYLDGDVPLDEMLNVVRRIAAAVDVPVTADLDDGYGNAGETVRRAVSCGIVGVNIEDRLRPLDESARAIQSAVDGAASEGVPVVVNARTDAFVIDRHRPVDAMVSDAIERGRAYCDAGADCVFVPGNFDAHIVKRLVAGIGLRQVSVIGLPLIPPPAQLQELGVARVSYGQFTQRVALGSLHDLARALLDGGTLPSGIPELN</sequence>
<keyword evidence="1" id="KW-0456">Lyase</keyword>
<organism evidence="1 2">
    <name type="scientific">Paramicrobacterium chengjingii</name>
    <dbReference type="NCBI Taxonomy" id="2769067"/>
    <lineage>
        <taxon>Bacteria</taxon>
        <taxon>Bacillati</taxon>
        <taxon>Actinomycetota</taxon>
        <taxon>Actinomycetes</taxon>
        <taxon>Micrococcales</taxon>
        <taxon>Microbacteriaceae</taxon>
        <taxon>Paramicrobacterium</taxon>
    </lineage>
</organism>
<dbReference type="SUPFAM" id="SSF51621">
    <property type="entry name" value="Phosphoenolpyruvate/pyruvate domain"/>
    <property type="match status" value="1"/>
</dbReference>
<evidence type="ECO:0000313" key="1">
    <source>
        <dbReference type="EMBL" id="QPZ40391.1"/>
    </source>
</evidence>
<dbReference type="EMBL" id="CP061169">
    <property type="protein sequence ID" value="QPZ40391.1"/>
    <property type="molecule type" value="Genomic_DNA"/>
</dbReference>
<accession>A0ABX6YNI8</accession>
<dbReference type="InterPro" id="IPR040442">
    <property type="entry name" value="Pyrv_kinase-like_dom_sf"/>
</dbReference>
<dbReference type="InterPro" id="IPR039556">
    <property type="entry name" value="ICL/PEPM"/>
</dbReference>
<dbReference type="Pfam" id="PF13714">
    <property type="entry name" value="PEP_mutase"/>
    <property type="match status" value="1"/>
</dbReference>
<keyword evidence="2" id="KW-1185">Reference proteome</keyword>
<protein>
    <submittedName>
        <fullName evidence="1">Isocitrate lyase/phosphoenolpyruvate mutase family protein</fullName>
    </submittedName>
</protein>
<proteinExistence type="predicted"/>
<dbReference type="CDD" id="cd00377">
    <property type="entry name" value="ICL_PEPM"/>
    <property type="match status" value="1"/>
</dbReference>
<dbReference type="InterPro" id="IPR015813">
    <property type="entry name" value="Pyrv/PenolPyrv_kinase-like_dom"/>
</dbReference>
<dbReference type="PANTHER" id="PTHR42905:SF16">
    <property type="entry name" value="CARBOXYPHOSPHONOENOLPYRUVATE PHOSPHONOMUTASE-LIKE PROTEIN (AFU_ORTHOLOGUE AFUA_5G07230)"/>
    <property type="match status" value="1"/>
</dbReference>
<dbReference type="GO" id="GO:0016829">
    <property type="term" value="F:lyase activity"/>
    <property type="evidence" value="ECO:0007669"/>
    <property type="project" value="UniProtKB-KW"/>
</dbReference>
<reference evidence="1 2" key="1">
    <citation type="submission" date="2020-12" db="EMBL/GenBank/DDBJ databases">
        <title>Microbacterium sp. HY060.</title>
        <authorList>
            <person name="Zhou J."/>
        </authorList>
    </citation>
    <scope>NUCLEOTIDE SEQUENCE [LARGE SCALE GENOMIC DNA]</scope>
    <source>
        <strain evidence="1 2">HY60</strain>
    </source>
</reference>
<dbReference type="Proteomes" id="UP000662814">
    <property type="component" value="Chromosome"/>
</dbReference>
<name>A0ABX6YNI8_9MICO</name>
<gene>
    <name evidence="1" type="ORF">HCR76_16040</name>
</gene>
<dbReference type="PANTHER" id="PTHR42905">
    <property type="entry name" value="PHOSPHOENOLPYRUVATE CARBOXYLASE"/>
    <property type="match status" value="1"/>
</dbReference>
<evidence type="ECO:0000313" key="2">
    <source>
        <dbReference type="Proteomes" id="UP000662814"/>
    </source>
</evidence>